<reference evidence="6" key="1">
    <citation type="journal article" date="2021" name="Nat. Commun.">
        <title>Genetic determinants of endophytism in the Arabidopsis root mycobiome.</title>
        <authorList>
            <person name="Mesny F."/>
            <person name="Miyauchi S."/>
            <person name="Thiergart T."/>
            <person name="Pickel B."/>
            <person name="Atanasova L."/>
            <person name="Karlsson M."/>
            <person name="Huettel B."/>
            <person name="Barry K.W."/>
            <person name="Haridas S."/>
            <person name="Chen C."/>
            <person name="Bauer D."/>
            <person name="Andreopoulos W."/>
            <person name="Pangilinan J."/>
            <person name="LaButti K."/>
            <person name="Riley R."/>
            <person name="Lipzen A."/>
            <person name="Clum A."/>
            <person name="Drula E."/>
            <person name="Henrissat B."/>
            <person name="Kohler A."/>
            <person name="Grigoriev I.V."/>
            <person name="Martin F.M."/>
            <person name="Hacquard S."/>
        </authorList>
    </citation>
    <scope>NUCLEOTIDE SEQUENCE</scope>
    <source>
        <strain evidence="6">MPI-CAGE-AT-0147</strain>
    </source>
</reference>
<dbReference type="Pfam" id="PF04479">
    <property type="entry name" value="RTA1"/>
    <property type="match status" value="1"/>
</dbReference>
<protein>
    <submittedName>
        <fullName evidence="6">RTA1 like protein-domain-containing protein</fullName>
    </submittedName>
</protein>
<keyword evidence="4 5" id="KW-0472">Membrane</keyword>
<feature type="transmembrane region" description="Helical" evidence="5">
    <location>
        <begin position="119"/>
        <end position="143"/>
    </location>
</feature>
<sequence>MARAEPYSGDNSWRCVPLAVAAGVFCALFFLTTTAHSWRIWRTRAWFCIPFLVGGCMQFIGYACRAAAQNRTTELPLFVVQQTAILLAPVAFDAAIHLTLSRVIRNTNGEGHTIISRSWLRAILVLGDGICLVVQAIAAGLIVTKRTTKPGQVMGIVGLALQVAIFGGFISTTVLFHKSMLRDPRTSHVPESLKWQRDLWMLYGVSCLVVVRSIFRITEFALGTNSYLSSHEWSLYAFDSAPMLSVMIVFSIWFPTTAKRPQSWLKQKKDESIHVSSPLATFNTAATWATSSSPVMSLDEPMNT</sequence>
<comment type="subcellular location">
    <subcellularLocation>
        <location evidence="1">Membrane</location>
        <topology evidence="1">Multi-pass membrane protein</topology>
    </subcellularLocation>
</comment>
<evidence type="ECO:0000256" key="2">
    <source>
        <dbReference type="ARBA" id="ARBA00022692"/>
    </source>
</evidence>
<accession>A0A9P9E5V9</accession>
<evidence type="ECO:0000256" key="1">
    <source>
        <dbReference type="ARBA" id="ARBA00004141"/>
    </source>
</evidence>
<comment type="caution">
    <text evidence="6">The sequence shown here is derived from an EMBL/GenBank/DDBJ whole genome shotgun (WGS) entry which is preliminary data.</text>
</comment>
<evidence type="ECO:0000256" key="3">
    <source>
        <dbReference type="ARBA" id="ARBA00022989"/>
    </source>
</evidence>
<feature type="transmembrane region" description="Helical" evidence="5">
    <location>
        <begin position="155"/>
        <end position="177"/>
    </location>
</feature>
<dbReference type="InterPro" id="IPR007568">
    <property type="entry name" value="RTA1"/>
</dbReference>
<feature type="transmembrane region" description="Helical" evidence="5">
    <location>
        <begin position="235"/>
        <end position="254"/>
    </location>
</feature>
<evidence type="ECO:0000313" key="7">
    <source>
        <dbReference type="Proteomes" id="UP000738349"/>
    </source>
</evidence>
<keyword evidence="2 5" id="KW-0812">Transmembrane</keyword>
<dbReference type="PANTHER" id="PTHR31465:SF27">
    <property type="entry name" value="DOMAIN PROTEIN, PUTATIVE (AFU_ORTHOLOGUE AFUA_3G01030)-RELATED"/>
    <property type="match status" value="1"/>
</dbReference>
<feature type="transmembrane region" description="Helical" evidence="5">
    <location>
        <begin position="198"/>
        <end position="215"/>
    </location>
</feature>
<dbReference type="AlphaFoldDB" id="A0A9P9E5V9"/>
<keyword evidence="7" id="KW-1185">Reference proteome</keyword>
<organism evidence="6 7">
    <name type="scientific">Dactylonectria macrodidyma</name>
    <dbReference type="NCBI Taxonomy" id="307937"/>
    <lineage>
        <taxon>Eukaryota</taxon>
        <taxon>Fungi</taxon>
        <taxon>Dikarya</taxon>
        <taxon>Ascomycota</taxon>
        <taxon>Pezizomycotina</taxon>
        <taxon>Sordariomycetes</taxon>
        <taxon>Hypocreomycetidae</taxon>
        <taxon>Hypocreales</taxon>
        <taxon>Nectriaceae</taxon>
        <taxon>Dactylonectria</taxon>
    </lineage>
</organism>
<evidence type="ECO:0000256" key="4">
    <source>
        <dbReference type="ARBA" id="ARBA00023136"/>
    </source>
</evidence>
<dbReference type="GO" id="GO:0016020">
    <property type="term" value="C:membrane"/>
    <property type="evidence" value="ECO:0007669"/>
    <property type="project" value="UniProtKB-SubCell"/>
</dbReference>
<dbReference type="PANTHER" id="PTHR31465">
    <property type="entry name" value="PROTEIN RTA1-RELATED"/>
    <property type="match status" value="1"/>
</dbReference>
<dbReference type="OrthoDB" id="3358017at2759"/>
<gene>
    <name evidence="6" type="ORF">EDB81DRAFT_845794</name>
</gene>
<keyword evidence="3 5" id="KW-1133">Transmembrane helix</keyword>
<feature type="transmembrane region" description="Helical" evidence="5">
    <location>
        <begin position="75"/>
        <end position="98"/>
    </location>
</feature>
<feature type="transmembrane region" description="Helical" evidence="5">
    <location>
        <begin position="45"/>
        <end position="63"/>
    </location>
</feature>
<proteinExistence type="predicted"/>
<evidence type="ECO:0000256" key="5">
    <source>
        <dbReference type="SAM" id="Phobius"/>
    </source>
</evidence>
<dbReference type="Proteomes" id="UP000738349">
    <property type="component" value="Unassembled WGS sequence"/>
</dbReference>
<dbReference type="EMBL" id="JAGMUV010000017">
    <property type="protein sequence ID" value="KAH7131271.1"/>
    <property type="molecule type" value="Genomic_DNA"/>
</dbReference>
<evidence type="ECO:0000313" key="6">
    <source>
        <dbReference type="EMBL" id="KAH7131271.1"/>
    </source>
</evidence>
<name>A0A9P9E5V9_9HYPO</name>
<feature type="transmembrane region" description="Helical" evidence="5">
    <location>
        <begin position="16"/>
        <end position="33"/>
    </location>
</feature>